<keyword evidence="2" id="KW-1185">Reference proteome</keyword>
<organism evidence="1 2">
    <name type="scientific">Caldibacillus debilis GB1</name>
    <dbReference type="NCBI Taxonomy" id="1339248"/>
    <lineage>
        <taxon>Bacteria</taxon>
        <taxon>Bacillati</taxon>
        <taxon>Bacillota</taxon>
        <taxon>Bacilli</taxon>
        <taxon>Bacillales</taxon>
        <taxon>Bacillaceae</taxon>
        <taxon>Caldibacillus</taxon>
    </lineage>
</organism>
<name>A0A420VGZ8_9BACI</name>
<comment type="caution">
    <text evidence="1">The sequence shown here is derived from an EMBL/GenBank/DDBJ whole genome shotgun (WGS) entry which is preliminary data.</text>
</comment>
<dbReference type="AlphaFoldDB" id="A0A420VGZ8"/>
<dbReference type="Proteomes" id="UP000286235">
    <property type="component" value="Unassembled WGS sequence"/>
</dbReference>
<accession>A0A420VGZ8</accession>
<gene>
    <name evidence="1" type="ORF">Cdeb_00595</name>
</gene>
<protein>
    <submittedName>
        <fullName evidence="1">Uncharacterized protein</fullName>
    </submittedName>
</protein>
<sequence>MGERTKYLCVSEEKIVEIPISKIKNGVMEKPELSCS</sequence>
<reference evidence="1 2" key="1">
    <citation type="submission" date="2013-12" db="EMBL/GenBank/DDBJ databases">
        <title>Genome and proteome characterization of Caldibacillus debilis GB1 derived from a cellulolytic aero-tolerant co-culture.</title>
        <authorList>
            <person name="Wushke S.T."/>
            <person name="Zhang X."/>
            <person name="Fristensky B."/>
            <person name="Wilkins J.A."/>
            <person name="Levin D.B."/>
            <person name="Sparling R."/>
        </authorList>
    </citation>
    <scope>NUCLEOTIDE SEQUENCE [LARGE SCALE GENOMIC DNA]</scope>
    <source>
        <strain evidence="1 2">GB1</strain>
    </source>
</reference>
<evidence type="ECO:0000313" key="2">
    <source>
        <dbReference type="Proteomes" id="UP000286235"/>
    </source>
</evidence>
<evidence type="ECO:0000313" key="1">
    <source>
        <dbReference type="EMBL" id="RKO62865.1"/>
    </source>
</evidence>
<dbReference type="EMBL" id="AZRV01000012">
    <property type="protein sequence ID" value="RKO62865.1"/>
    <property type="molecule type" value="Genomic_DNA"/>
</dbReference>
<proteinExistence type="predicted"/>